<accession>A0AAW1ES00</accession>
<dbReference type="SMART" id="SM01076">
    <property type="entry name" value="CG-1"/>
    <property type="match status" value="1"/>
</dbReference>
<evidence type="ECO:0000256" key="1">
    <source>
        <dbReference type="ARBA" id="ARBA00004123"/>
    </source>
</evidence>
<keyword evidence="4" id="KW-0805">Transcription regulation</keyword>
<dbReference type="GO" id="GO:0005634">
    <property type="term" value="C:nucleus"/>
    <property type="evidence" value="ECO:0007669"/>
    <property type="project" value="UniProtKB-SubCell"/>
</dbReference>
<comment type="subcellular location">
    <subcellularLocation>
        <location evidence="1">Nucleus</location>
    </subcellularLocation>
</comment>
<comment type="subunit">
    <text evidence="9">May interact with calmodulin.</text>
</comment>
<feature type="compositionally biased region" description="Low complexity" evidence="11">
    <location>
        <begin position="478"/>
        <end position="548"/>
    </location>
</feature>
<dbReference type="FunFam" id="1.25.40.20:FF:000015">
    <property type="entry name" value="calmodulin-binding transcription activator 2 isoform X1"/>
    <property type="match status" value="1"/>
</dbReference>
<evidence type="ECO:0000259" key="12">
    <source>
        <dbReference type="PROSITE" id="PS51437"/>
    </source>
</evidence>
<feature type="region of interest" description="Disordered" evidence="11">
    <location>
        <begin position="372"/>
        <end position="408"/>
    </location>
</feature>
<gene>
    <name evidence="13" type="ORF">VZT92_017513</name>
</gene>
<dbReference type="SUPFAM" id="SSF48403">
    <property type="entry name" value="Ankyrin repeat"/>
    <property type="match status" value="1"/>
</dbReference>
<dbReference type="GO" id="GO:0003712">
    <property type="term" value="F:transcription coregulator activity"/>
    <property type="evidence" value="ECO:0007669"/>
    <property type="project" value="TreeGrafter"/>
</dbReference>
<dbReference type="GO" id="GO:0006357">
    <property type="term" value="P:regulation of transcription by RNA polymerase II"/>
    <property type="evidence" value="ECO:0007669"/>
    <property type="project" value="TreeGrafter"/>
</dbReference>
<evidence type="ECO:0000256" key="2">
    <source>
        <dbReference type="ARBA" id="ARBA00008267"/>
    </source>
</evidence>
<feature type="compositionally biased region" description="Pro residues" evidence="11">
    <location>
        <begin position="380"/>
        <end position="389"/>
    </location>
</feature>
<dbReference type="GO" id="GO:0007399">
    <property type="term" value="P:nervous system development"/>
    <property type="evidence" value="ECO:0007669"/>
    <property type="project" value="UniProtKB-ARBA"/>
</dbReference>
<feature type="region of interest" description="Disordered" evidence="11">
    <location>
        <begin position="907"/>
        <end position="938"/>
    </location>
</feature>
<feature type="region of interest" description="Disordered" evidence="11">
    <location>
        <begin position="246"/>
        <end position="314"/>
    </location>
</feature>
<evidence type="ECO:0000256" key="11">
    <source>
        <dbReference type="SAM" id="MobiDB-lite"/>
    </source>
</evidence>
<feature type="compositionally biased region" description="Low complexity" evidence="11">
    <location>
        <begin position="1107"/>
        <end position="1166"/>
    </location>
</feature>
<evidence type="ECO:0000256" key="7">
    <source>
        <dbReference type="ARBA" id="ARBA00023163"/>
    </source>
</evidence>
<organism evidence="13 14">
    <name type="scientific">Zoarces viviparus</name>
    <name type="common">Viviparous eelpout</name>
    <name type="synonym">Blennius viviparus</name>
    <dbReference type="NCBI Taxonomy" id="48416"/>
    <lineage>
        <taxon>Eukaryota</taxon>
        <taxon>Metazoa</taxon>
        <taxon>Chordata</taxon>
        <taxon>Craniata</taxon>
        <taxon>Vertebrata</taxon>
        <taxon>Euteleostomi</taxon>
        <taxon>Actinopterygii</taxon>
        <taxon>Neopterygii</taxon>
        <taxon>Teleostei</taxon>
        <taxon>Neoteleostei</taxon>
        <taxon>Acanthomorphata</taxon>
        <taxon>Eupercaria</taxon>
        <taxon>Perciformes</taxon>
        <taxon>Cottioidei</taxon>
        <taxon>Zoarcales</taxon>
        <taxon>Zoarcidae</taxon>
        <taxon>Zoarcinae</taxon>
        <taxon>Zoarces</taxon>
    </lineage>
</organism>
<dbReference type="InterPro" id="IPR005559">
    <property type="entry name" value="CG-1_dom"/>
</dbReference>
<sequence length="1513" mass="165030">MSNKEMVSMETENKGQRKVFLPNKLLECLPRLSSLPGDRLRWNTNEEIASYLISFDRHDEWLSCSLKTRPKNGSIVLYNRKKVKYRKDGYCWKKRKDGKTTREDHMKLKVQGMECLYGCYVHSSIVPTFHRRCYWLLQNPDIVLVHYLNVPSLEDSGKCSPLLCAVTDRHDSLRWSRDELLNQLRPMFHSIKYSVGSGDFSIEDLVQHILDRQRTKPQPRTHTCLCNTGQVSSGVNIPHRCNSTKHRIISPKLPPSSCRPSSSPLSCEGGEAGGGATKLPPLQAQSSPVSSPCPSSTSASPPPQPHRATITLGNHGNGFYGDRCGNLTTVALPQNAVIVMATTTTLAGGGGGARGGEEAGLSLNRSGQLLVSPALAPPTAGGPPSPSPPSCSSSAPPSLPPPPPMTTLSLTLLPSPVIGGLLVTPSSSLRSPPPPPATSLPSPASSPPPHPTFDPDSFLNSPKQGQTYGGPPPPSSYPSPVLSSSPLSPQSLALSLSPTSNPPSSVSPPSSLSSLSSSSPPSSSLPSTLSLSPTSSVTPPLLPLCLELGGLGESQGGRQEEEPVREEEEVKDRRDDDDEGEAPPTKLALLQTSHASSCSSPRQQTASSTASLLLGCQDSAGQPGRPANQTQPLVLVPPYDHVSYLSRPVSSASVPAVAMDTATHKATPPVQVKEEGGRGYDPEDTRMDTHLEEEGAEPCERGGGGGGGGGEELDISFDLISDLITEAANPVAAHHPPAAPNPAVFPAGVRYMVPPQPSPSSSFLPFPHPLPSSTSTRLSSITDFSPEWSYPEGGVKVLITGPWSELLGRYSCVFDQSTVPASLIQPGVLRCYCPAHEAGLVCLQVLESGGSVSSSVLFEYRARNASSLPSSQLDWLSLDDNQFRMSILERLEQMERRMAEMAARDNNNNNQQQRRHHHHHQHQHQQHGSQLAPPPLPEDHEQWFERRIVGVCERMMRGGRWGGGGGGERLHHSVRHRGMTLLHLAAAQGYTHLIHTLIHWRSVNSNSLDLEQEVDPLNIDHFSCTPLMWACALGHQRAAELLYSWNSSALGLPDSLGRLPLAVAHSRGHTRLATALEELHTHVTPRDNVHTPTTPQPQPSPSPPSTSPDTGLSSSSSLPSPSGPSSPSSAYSSGPAPMDTSPSSPSSLSSSSLPVSPSSLTPLPVSMWGEEMTSGLNTGLNPGGSRDSPLFLMDYESTCPPSPAHTHTHPAAGRRALEEQLLSYGENTENEEEEEEEEFLKEEVLQVDMATLAEQIIEATPERIKREDFSRGAESPLRERRDNPAIQDTWLATYLDTVDAHTHSPPRRVCPPSPLSALALQRLRPPSSAAWAEFLNASANGKIERDFALLTLTDGEQRELYEAARIIQNAFRRYKGRRLKEQQDMAAAVIQRCYRKYKQLTWIALKYALYKKMTQAAILIQSKFRSYYEQKRFQQSRRAAVLIQQYYRSYKEYERLKQGPRGAASHNPKIKGSFLTKKQDQAARKIMRFLRRCRHRIKELKQTRELERRGLTT</sequence>
<dbReference type="InterPro" id="IPR013783">
    <property type="entry name" value="Ig-like_fold"/>
</dbReference>
<comment type="similarity">
    <text evidence="2">Belongs to the CAMTA family.</text>
</comment>
<dbReference type="PANTHER" id="PTHR23335">
    <property type="entry name" value="CALMODULIN-BINDING TRANSCRIPTION ACTIVATOR CAMTA"/>
    <property type="match status" value="1"/>
</dbReference>
<dbReference type="SMART" id="SM00015">
    <property type="entry name" value="IQ"/>
    <property type="match status" value="4"/>
</dbReference>
<dbReference type="PROSITE" id="PS51437">
    <property type="entry name" value="CG_1"/>
    <property type="match status" value="1"/>
</dbReference>
<keyword evidence="3" id="KW-0677">Repeat</keyword>
<dbReference type="PROSITE" id="PS50096">
    <property type="entry name" value="IQ"/>
    <property type="match status" value="1"/>
</dbReference>
<protein>
    <recommendedName>
        <fullName evidence="12">CG-1 domain-containing protein</fullName>
    </recommendedName>
</protein>
<dbReference type="PANTHER" id="PTHR23335:SF9">
    <property type="entry name" value="CALMODULIN-BINDING TRANSCRIPTION ACTIVATOR 2"/>
    <property type="match status" value="1"/>
</dbReference>
<evidence type="ECO:0000256" key="4">
    <source>
        <dbReference type="ARBA" id="ARBA00023015"/>
    </source>
</evidence>
<feature type="coiled-coil region" evidence="10">
    <location>
        <begin position="1214"/>
        <end position="1250"/>
    </location>
</feature>
<keyword evidence="8" id="KW-0539">Nucleus</keyword>
<feature type="compositionally biased region" description="Low complexity" evidence="11">
    <location>
        <begin position="286"/>
        <end position="299"/>
    </location>
</feature>
<evidence type="ECO:0000313" key="14">
    <source>
        <dbReference type="Proteomes" id="UP001488805"/>
    </source>
</evidence>
<keyword evidence="5" id="KW-0040">ANK repeat</keyword>
<dbReference type="FunFam" id="2.60.40.10:FF:000089">
    <property type="entry name" value="calmodulin-binding transcription activator 2 isoform X1"/>
    <property type="match status" value="1"/>
</dbReference>
<keyword evidence="6" id="KW-0010">Activator</keyword>
<evidence type="ECO:0000256" key="10">
    <source>
        <dbReference type="SAM" id="Coils"/>
    </source>
</evidence>
<feature type="domain" description="CG-1" evidence="12">
    <location>
        <begin position="31"/>
        <end position="156"/>
    </location>
</feature>
<dbReference type="InterPro" id="IPR036770">
    <property type="entry name" value="Ankyrin_rpt-contain_sf"/>
</dbReference>
<feature type="compositionally biased region" description="Pro residues" evidence="11">
    <location>
        <begin position="431"/>
        <end position="452"/>
    </location>
</feature>
<feature type="region of interest" description="Disordered" evidence="11">
    <location>
        <begin position="1083"/>
        <end position="1166"/>
    </location>
</feature>
<keyword evidence="7" id="KW-0804">Transcription</keyword>
<dbReference type="Gene3D" id="1.20.5.190">
    <property type="match status" value="2"/>
</dbReference>
<feature type="region of interest" description="Disordered" evidence="11">
    <location>
        <begin position="424"/>
        <end position="611"/>
    </location>
</feature>
<keyword evidence="14" id="KW-1185">Reference proteome</keyword>
<dbReference type="Proteomes" id="UP001488805">
    <property type="component" value="Unassembled WGS sequence"/>
</dbReference>
<evidence type="ECO:0000313" key="13">
    <source>
        <dbReference type="EMBL" id="KAK9525191.1"/>
    </source>
</evidence>
<dbReference type="Gene3D" id="1.25.40.20">
    <property type="entry name" value="Ankyrin repeat-containing domain"/>
    <property type="match status" value="1"/>
</dbReference>
<evidence type="ECO:0000256" key="6">
    <source>
        <dbReference type="ARBA" id="ARBA00023159"/>
    </source>
</evidence>
<dbReference type="Gene3D" id="2.60.40.10">
    <property type="entry name" value="Immunoglobulins"/>
    <property type="match status" value="1"/>
</dbReference>
<keyword evidence="10" id="KW-0175">Coiled coil</keyword>
<feature type="compositionally biased region" description="Low complexity" evidence="11">
    <location>
        <begin position="255"/>
        <end position="267"/>
    </location>
</feature>
<dbReference type="Pfam" id="PF03859">
    <property type="entry name" value="CG-1"/>
    <property type="match status" value="1"/>
</dbReference>
<dbReference type="Pfam" id="PF01833">
    <property type="entry name" value="TIG"/>
    <property type="match status" value="1"/>
</dbReference>
<evidence type="ECO:0000256" key="8">
    <source>
        <dbReference type="ARBA" id="ARBA00023242"/>
    </source>
</evidence>
<dbReference type="InterPro" id="IPR014756">
    <property type="entry name" value="Ig_E-set"/>
</dbReference>
<comment type="caution">
    <text evidence="13">The sequence shown here is derived from an EMBL/GenBank/DDBJ whole genome shotgun (WGS) entry which is preliminary data.</text>
</comment>
<evidence type="ECO:0000256" key="5">
    <source>
        <dbReference type="ARBA" id="ARBA00023043"/>
    </source>
</evidence>
<feature type="compositionally biased region" description="Basic residues" evidence="11">
    <location>
        <begin position="913"/>
        <end position="925"/>
    </location>
</feature>
<evidence type="ECO:0000256" key="3">
    <source>
        <dbReference type="ARBA" id="ARBA00022737"/>
    </source>
</evidence>
<dbReference type="InterPro" id="IPR002909">
    <property type="entry name" value="IPT_dom"/>
</dbReference>
<dbReference type="SUPFAM" id="SSF81296">
    <property type="entry name" value="E set domains"/>
    <property type="match status" value="1"/>
</dbReference>
<feature type="compositionally biased region" description="Basic and acidic residues" evidence="11">
    <location>
        <begin position="558"/>
        <end position="574"/>
    </location>
</feature>
<dbReference type="GO" id="GO:0003690">
    <property type="term" value="F:double-stranded DNA binding"/>
    <property type="evidence" value="ECO:0007669"/>
    <property type="project" value="TreeGrafter"/>
</dbReference>
<feature type="compositionally biased region" description="Pro residues" evidence="11">
    <location>
        <begin position="1094"/>
        <end position="1106"/>
    </location>
</feature>
<feature type="compositionally biased region" description="Polar residues" evidence="11">
    <location>
        <begin position="590"/>
        <end position="611"/>
    </location>
</feature>
<proteinExistence type="inferred from homology"/>
<name>A0AAW1ES00_ZOAVI</name>
<evidence type="ECO:0000256" key="9">
    <source>
        <dbReference type="ARBA" id="ARBA00029480"/>
    </source>
</evidence>
<dbReference type="EMBL" id="JBCEZU010000145">
    <property type="protein sequence ID" value="KAK9525191.1"/>
    <property type="molecule type" value="Genomic_DNA"/>
</dbReference>
<dbReference type="FunFam" id="1.20.5.190:FF:000038">
    <property type="entry name" value="calmodulin-binding transcription activator 1 isoform X2"/>
    <property type="match status" value="1"/>
</dbReference>
<reference evidence="13 14" key="1">
    <citation type="journal article" date="2024" name="Genome Biol. Evol.">
        <title>Chromosome-level genome assembly of the viviparous eelpout Zoarces viviparus.</title>
        <authorList>
            <person name="Fuhrmann N."/>
            <person name="Brasseur M.V."/>
            <person name="Bakowski C.E."/>
            <person name="Podsiadlowski L."/>
            <person name="Prost S."/>
            <person name="Krehenwinkel H."/>
            <person name="Mayer C."/>
        </authorList>
    </citation>
    <scope>NUCLEOTIDE SEQUENCE [LARGE SCALE GENOMIC DNA]</scope>
    <source>
        <strain evidence="13">NO-MEL_2022_Ind0_liver</strain>
    </source>
</reference>
<dbReference type="InterPro" id="IPR000048">
    <property type="entry name" value="IQ_motif_EF-hand-BS"/>
</dbReference>